<dbReference type="EMBL" id="JACOPS010000001">
    <property type="protein sequence ID" value="MBC5727435.1"/>
    <property type="molecule type" value="Genomic_DNA"/>
</dbReference>
<keyword evidence="3" id="KW-1185">Reference proteome</keyword>
<gene>
    <name evidence="1" type="ORF">H8R91_02590</name>
    <name evidence="2" type="ORF">H8R91_02650</name>
</gene>
<organism evidence="2 3">
    <name type="scientific">Ruminococcus intestinalis</name>
    <dbReference type="NCBI Taxonomy" id="2763066"/>
    <lineage>
        <taxon>Bacteria</taxon>
        <taxon>Bacillati</taxon>
        <taxon>Bacillota</taxon>
        <taxon>Clostridia</taxon>
        <taxon>Eubacteriales</taxon>
        <taxon>Oscillospiraceae</taxon>
        <taxon>Ruminococcus</taxon>
    </lineage>
</organism>
<accession>A0ABR7HIY5</accession>
<evidence type="ECO:0000313" key="1">
    <source>
        <dbReference type="EMBL" id="MBC5727435.1"/>
    </source>
</evidence>
<dbReference type="EMBL" id="JACOPS010000001">
    <property type="protein sequence ID" value="MBC5727447.1"/>
    <property type="molecule type" value="Genomic_DNA"/>
</dbReference>
<sequence length="93" mass="11229">MLEQKELKLFRLNVNKSKMVKLCRSYFHLLKNKKFNDFYFFKSGSFFKLECGSYEFYLSVCIGKVRLSERNSDVSYIVDYDDLFKFDLVKEIC</sequence>
<protein>
    <recommendedName>
        <fullName evidence="4">Cyclic nucleotide-binding domain-containing protein</fullName>
    </recommendedName>
</protein>
<evidence type="ECO:0008006" key="4">
    <source>
        <dbReference type="Google" id="ProtNLM"/>
    </source>
</evidence>
<dbReference type="Proteomes" id="UP000636755">
    <property type="component" value="Unassembled WGS sequence"/>
</dbReference>
<comment type="caution">
    <text evidence="2">The sequence shown here is derived from an EMBL/GenBank/DDBJ whole genome shotgun (WGS) entry which is preliminary data.</text>
</comment>
<proteinExistence type="predicted"/>
<evidence type="ECO:0000313" key="2">
    <source>
        <dbReference type="EMBL" id="MBC5727447.1"/>
    </source>
</evidence>
<reference evidence="2 3" key="1">
    <citation type="submission" date="2020-08" db="EMBL/GenBank/DDBJ databases">
        <title>Genome public.</title>
        <authorList>
            <person name="Liu C."/>
            <person name="Sun Q."/>
        </authorList>
    </citation>
    <scope>NUCLEOTIDE SEQUENCE [LARGE SCALE GENOMIC DNA]</scope>
    <source>
        <strain evidence="2 3">NSJ-71</strain>
    </source>
</reference>
<evidence type="ECO:0000313" key="3">
    <source>
        <dbReference type="Proteomes" id="UP000636755"/>
    </source>
</evidence>
<dbReference type="RefSeq" id="WP_186934753.1">
    <property type="nucleotide sequence ID" value="NZ_JACOPS010000001.1"/>
</dbReference>
<name>A0ABR7HIY5_9FIRM</name>